<comment type="caution">
    <text evidence="3">The sequence shown here is derived from an EMBL/GenBank/DDBJ whole genome shotgun (WGS) entry which is preliminary data.</text>
</comment>
<proteinExistence type="predicted"/>
<feature type="compositionally biased region" description="Basic and acidic residues" evidence="1">
    <location>
        <begin position="735"/>
        <end position="750"/>
    </location>
</feature>
<dbReference type="EMBL" id="JAAECE010000006">
    <property type="protein sequence ID" value="KAF1799799.1"/>
    <property type="molecule type" value="Genomic_DNA"/>
</dbReference>
<feature type="region of interest" description="Disordered" evidence="1">
    <location>
        <begin position="716"/>
        <end position="750"/>
    </location>
</feature>
<dbReference type="Pfam" id="PF17800">
    <property type="entry name" value="NPL"/>
    <property type="match status" value="1"/>
</dbReference>
<feature type="compositionally biased region" description="Basic and acidic residues" evidence="1">
    <location>
        <begin position="275"/>
        <end position="296"/>
    </location>
</feature>
<dbReference type="InterPro" id="IPR041232">
    <property type="entry name" value="NPL"/>
</dbReference>
<feature type="compositionally biased region" description="Basic and acidic residues" evidence="1">
    <location>
        <begin position="446"/>
        <end position="460"/>
    </location>
</feature>
<feature type="compositionally biased region" description="Basic and acidic residues" evidence="1">
    <location>
        <begin position="716"/>
        <end position="725"/>
    </location>
</feature>
<feature type="region of interest" description="Disordered" evidence="1">
    <location>
        <begin position="271"/>
        <end position="500"/>
    </location>
</feature>
<gene>
    <name evidence="3" type="ORF">FB192DRAFT_1139826</name>
</gene>
<evidence type="ECO:0000313" key="3">
    <source>
        <dbReference type="EMBL" id="KAF1799799.1"/>
    </source>
</evidence>
<feature type="region of interest" description="Disordered" evidence="1">
    <location>
        <begin position="514"/>
        <end position="697"/>
    </location>
</feature>
<feature type="compositionally biased region" description="Low complexity" evidence="1">
    <location>
        <begin position="650"/>
        <end position="688"/>
    </location>
</feature>
<dbReference type="AlphaFoldDB" id="A0A8H4BCM5"/>
<evidence type="ECO:0000313" key="4">
    <source>
        <dbReference type="Proteomes" id="UP000469890"/>
    </source>
</evidence>
<feature type="compositionally biased region" description="Polar residues" evidence="1">
    <location>
        <begin position="613"/>
        <end position="633"/>
    </location>
</feature>
<dbReference type="Proteomes" id="UP000469890">
    <property type="component" value="Unassembled WGS sequence"/>
</dbReference>
<feature type="region of interest" description="Disordered" evidence="1">
    <location>
        <begin position="182"/>
        <end position="203"/>
    </location>
</feature>
<organism evidence="3 4">
    <name type="scientific">Mucor circinelloides f. lusitanicus</name>
    <name type="common">Mucor racemosus var. lusitanicus</name>
    <dbReference type="NCBI Taxonomy" id="29924"/>
    <lineage>
        <taxon>Eukaryota</taxon>
        <taxon>Fungi</taxon>
        <taxon>Fungi incertae sedis</taxon>
        <taxon>Mucoromycota</taxon>
        <taxon>Mucoromycotina</taxon>
        <taxon>Mucoromycetes</taxon>
        <taxon>Mucorales</taxon>
        <taxon>Mucorineae</taxon>
        <taxon>Mucoraceae</taxon>
        <taxon>Mucor</taxon>
    </lineage>
</organism>
<feature type="region of interest" description="Disordered" evidence="1">
    <location>
        <begin position="113"/>
        <end position="167"/>
    </location>
</feature>
<sequence length="750" mass="81248">MLVRGLWGIQIGPQSDQIIKVEASFRITMASIFEFNGPERTSVYVRFHDSTFLLCSLIPEKIEQQVVDITCLQGEEIMLRVDGPNVIHLLGNYISQDGIDDQQDDEIGFLEVNGSDADEPGDVKLEETTPSVIFPAERKGLGFDESDEFDSSSEAGSQSEAESESEAMPFYSVAQLGSYADRLPSTTPTLETSKGVENRAAPVSNAEGAGRYVLLNGSASVRSSTEETEPFDQQAKVADQTPLAELNQHTTETEKRDNANMDSQATKVVIDIESSPEHDSDQEPQHDSDLESKLESEQASEQVSDYEPELESEQVSENEVQQESQQKPDAEPAPKSQQGRKQERKAEQVSKPGLTLKSVAEPIPVPTPEATQQPIQQTTPKPAMKPTSKPDQSTIVDKTAAISKKQKKPKKKPDSIPLNTPSPIKKKDKAAKKQEQKIKAALAKQQEAKGDSSKDAEKQKKAQQNKIKAKKISKKKQALASKNESSPQHKSTEGPSQDIKSLLMGAFASMATALQSAATAKPKPSPAPKFKKRKDEEIEQDGIPPVVASNAVKPKKPRKPKVPAAPVLSQQNDQTQSPDANGLGTSTQPEKKKKPAKKPNVTQEDASTAAPVLSQQNDQTQSPDANGLGTSTQPKKKKKPNVTQENASTAAPPVGIDPPAVAPAPIAIPTVSPVPISVPSSARSSPAPGDESPRVRYPRKAVDIDSMQKLALFAQEDAKSADALRKERKKKKKSQRPDEAVAKKARLSIE</sequence>
<reference evidence="3 4" key="1">
    <citation type="submission" date="2019-09" db="EMBL/GenBank/DDBJ databases">
        <authorList>
            <consortium name="DOE Joint Genome Institute"/>
            <person name="Mondo S.J."/>
            <person name="Navarro-Mendoza M.I."/>
            <person name="Perez-Arques C."/>
            <person name="Panchal S."/>
            <person name="Nicolas F.E."/>
            <person name="Ganguly P."/>
            <person name="Pangilinan J."/>
            <person name="Grigoriev I."/>
            <person name="Heitman J."/>
            <person name="Sanya K."/>
            <person name="Garre V."/>
        </authorList>
    </citation>
    <scope>NUCLEOTIDE SEQUENCE [LARGE SCALE GENOMIC DNA]</scope>
    <source>
        <strain evidence="3 4">MU402</strain>
    </source>
</reference>
<feature type="compositionally biased region" description="Polar residues" evidence="1">
    <location>
        <begin position="483"/>
        <end position="499"/>
    </location>
</feature>
<protein>
    <recommendedName>
        <fullName evidence="2">Nucleoplasmin-like domain-containing protein</fullName>
    </recommendedName>
</protein>
<feature type="compositionally biased region" description="Basic residues" evidence="1">
    <location>
        <begin position="461"/>
        <end position="477"/>
    </location>
</feature>
<dbReference type="Gene3D" id="2.60.120.340">
    <property type="entry name" value="Nucleoplasmin core domain"/>
    <property type="match status" value="1"/>
</dbReference>
<name>A0A8H4BCM5_MUCCL</name>
<feature type="domain" description="Nucleoplasmin-like" evidence="2">
    <location>
        <begin position="6"/>
        <end position="94"/>
    </location>
</feature>
<evidence type="ECO:0000256" key="1">
    <source>
        <dbReference type="SAM" id="MobiDB-lite"/>
    </source>
</evidence>
<feature type="compositionally biased region" description="Low complexity" evidence="1">
    <location>
        <begin position="368"/>
        <end position="380"/>
    </location>
</feature>
<feature type="compositionally biased region" description="Polar residues" evidence="1">
    <location>
        <begin position="568"/>
        <end position="588"/>
    </location>
</feature>
<accession>A0A8H4BCM5</accession>
<evidence type="ECO:0000259" key="2">
    <source>
        <dbReference type="Pfam" id="PF17800"/>
    </source>
</evidence>
<feature type="compositionally biased region" description="Acidic residues" evidence="1">
    <location>
        <begin position="304"/>
        <end position="316"/>
    </location>
</feature>